<reference evidence="3 4" key="1">
    <citation type="submission" date="2014-09" db="EMBL/GenBank/DDBJ databases">
        <title>Vibrio maritimus JCM 19235. (C45) whole genome shotgun sequence.</title>
        <authorList>
            <person name="Sawabe T."/>
            <person name="Meirelles P."/>
            <person name="Nakanishi M."/>
            <person name="Sayaka M."/>
            <person name="Hattori M."/>
            <person name="Ohkuma M."/>
        </authorList>
    </citation>
    <scope>NUCLEOTIDE SEQUENCE [LARGE SCALE GENOMIC DNA]</scope>
    <source>
        <strain evidence="4">JCM19235</strain>
    </source>
</reference>
<dbReference type="Proteomes" id="UP000029228">
    <property type="component" value="Unassembled WGS sequence"/>
</dbReference>
<sequence length="168" mass="19190">MFGGFGIFSDGNIFALISKGKVFLRIPETNVAETPIEQRFSYEKQGQIVTTRYQSFEPDSDEQLVKDCRTALDQAMQEKELQQNNDVVRIKDLPNMKYTTERMLAKAGIKTIGLLRVRGAVGAYRALAKCHKNVSEQLLWQIEGALTGMHWMVIPDKRKKELLAKVRR</sequence>
<proteinExistence type="predicted"/>
<protein>
    <submittedName>
        <fullName evidence="3">Positive regulator of competence TfoX</fullName>
    </submittedName>
</protein>
<dbReference type="Gene3D" id="3.30.1460.30">
    <property type="entry name" value="YgaC/TfoX-N like chaperone"/>
    <property type="match status" value="1"/>
</dbReference>
<evidence type="ECO:0000259" key="1">
    <source>
        <dbReference type="Pfam" id="PF04993"/>
    </source>
</evidence>
<dbReference type="PANTHER" id="PTHR36121:SF1">
    <property type="entry name" value="PROTEIN SXY"/>
    <property type="match status" value="1"/>
</dbReference>
<dbReference type="Gene3D" id="1.10.150.20">
    <property type="entry name" value="5' to 3' exonuclease, C-terminal subdomain"/>
    <property type="match status" value="1"/>
</dbReference>
<evidence type="ECO:0000313" key="4">
    <source>
        <dbReference type="Proteomes" id="UP000029228"/>
    </source>
</evidence>
<name>A0A090RYR1_9VIBR</name>
<feature type="domain" description="TfoX C-terminal" evidence="2">
    <location>
        <begin position="89"/>
        <end position="165"/>
    </location>
</feature>
<keyword evidence="4" id="KW-1185">Reference proteome</keyword>
<dbReference type="SUPFAM" id="SSF159894">
    <property type="entry name" value="YgaC/TfoX-N like"/>
    <property type="match status" value="1"/>
</dbReference>
<dbReference type="AlphaFoldDB" id="A0A090RYR1"/>
<comment type="caution">
    <text evidence="3">The sequence shown here is derived from an EMBL/GenBank/DDBJ whole genome shotgun (WGS) entry which is preliminary data.</text>
</comment>
<gene>
    <name evidence="3" type="ORF">JCM19235_3428</name>
</gene>
<dbReference type="InterPro" id="IPR047525">
    <property type="entry name" value="TfoX-like"/>
</dbReference>
<dbReference type="Pfam" id="PF04993">
    <property type="entry name" value="TfoX_N"/>
    <property type="match status" value="1"/>
</dbReference>
<dbReference type="STRING" id="990268.JCM19235_3428"/>
<feature type="domain" description="TfoX N-terminal" evidence="1">
    <location>
        <begin position="1"/>
        <end position="72"/>
    </location>
</feature>
<dbReference type="EMBL" id="BBMR01000006">
    <property type="protein sequence ID" value="GAL20426.1"/>
    <property type="molecule type" value="Genomic_DNA"/>
</dbReference>
<dbReference type="Pfam" id="PF04994">
    <property type="entry name" value="TfoX_C"/>
    <property type="match status" value="1"/>
</dbReference>
<evidence type="ECO:0000259" key="2">
    <source>
        <dbReference type="Pfam" id="PF04994"/>
    </source>
</evidence>
<evidence type="ECO:0000313" key="3">
    <source>
        <dbReference type="EMBL" id="GAL20426.1"/>
    </source>
</evidence>
<dbReference type="PANTHER" id="PTHR36121">
    <property type="entry name" value="PROTEIN SXY"/>
    <property type="match status" value="1"/>
</dbReference>
<organism evidence="3 4">
    <name type="scientific">Vibrio maritimus</name>
    <dbReference type="NCBI Taxonomy" id="990268"/>
    <lineage>
        <taxon>Bacteria</taxon>
        <taxon>Pseudomonadati</taxon>
        <taxon>Pseudomonadota</taxon>
        <taxon>Gammaproteobacteria</taxon>
        <taxon>Vibrionales</taxon>
        <taxon>Vibrionaceae</taxon>
        <taxon>Vibrio</taxon>
    </lineage>
</organism>
<accession>A0A090RYR1</accession>
<dbReference type="InterPro" id="IPR007077">
    <property type="entry name" value="TfoX_C"/>
</dbReference>
<dbReference type="InterPro" id="IPR007076">
    <property type="entry name" value="TfoX_N"/>
</dbReference>